<dbReference type="PROSITE" id="PS50901">
    <property type="entry name" value="FTSK"/>
    <property type="match status" value="1"/>
</dbReference>
<dbReference type="STRING" id="317735.RU98_GL001211"/>
<dbReference type="Gene3D" id="3.40.50.300">
    <property type="entry name" value="P-loop containing nucleotide triphosphate hydrolases"/>
    <property type="match status" value="1"/>
</dbReference>
<accession>R3TV83</accession>
<dbReference type="AlphaFoldDB" id="R3TV83"/>
<dbReference type="PANTHER" id="PTHR22683:SF47">
    <property type="entry name" value="FTSK DOMAIN-CONTAINING PROTEIN YDCQ"/>
    <property type="match status" value="1"/>
</dbReference>
<keyword evidence="4" id="KW-1133">Transmembrane helix</keyword>
<protein>
    <recommendedName>
        <fullName evidence="5">FtsK domain-containing protein</fullName>
    </recommendedName>
</protein>
<organism evidence="6 7">
    <name type="scientific">Enterococcus caccae ATCC BAA-1240</name>
    <dbReference type="NCBI Taxonomy" id="1158612"/>
    <lineage>
        <taxon>Bacteria</taxon>
        <taxon>Bacillati</taxon>
        <taxon>Bacillota</taxon>
        <taxon>Bacilli</taxon>
        <taxon>Lactobacillales</taxon>
        <taxon>Enterococcaceae</taxon>
        <taxon>Enterococcus</taxon>
    </lineage>
</organism>
<dbReference type="OrthoDB" id="9807790at2"/>
<keyword evidence="7" id="KW-1185">Reference proteome</keyword>
<dbReference type="InterPro" id="IPR050206">
    <property type="entry name" value="FtsK/SpoIIIE/SftA"/>
</dbReference>
<evidence type="ECO:0000256" key="2">
    <source>
        <dbReference type="ARBA" id="ARBA00022840"/>
    </source>
</evidence>
<sequence>MQTSKQMTKKKSNTIFAVAFLIIVFILSISTYLIEIFSQLILHVELSLDFFRNILISITIIPPLLIFFRWSKQNQLKKYGFLGSLRHWKIVYSLRKSLIHANYFHLANYLGNEIAVLPDIYIDFEKNFNYGILFIENSIKLEKRLSTVELSSALGKYAIEQYYLTDSQNHYVYEIYNTEIERQLYFDTLLDFESHTHHIEKYQVFIDDVTVIRIHHFLIVGSTGTGKTYALYSLILQALLKPIQYNLYFADPKNSSLAQLGEKIDQERTAYNIQDIIALIELVYQNMIERQSILKKNLSKKIDADYTDFDMPPIILIFDEYASFKGVLNTLDKKTRDKVDSQLQSIILMGRQLGCFLWIIMQKSDATTLPTQLRDNLVFKVVLGNAEATTYVTTFGASANSEIPQKKLGLGEGVYTYPQLANRPKLLAFPVLKFDINLAFDELLNKKT</sequence>
<dbReference type="InterPro" id="IPR002543">
    <property type="entry name" value="FtsK_dom"/>
</dbReference>
<feature type="domain" description="FtsK" evidence="5">
    <location>
        <begin position="201"/>
        <end position="392"/>
    </location>
</feature>
<evidence type="ECO:0000256" key="4">
    <source>
        <dbReference type="SAM" id="Phobius"/>
    </source>
</evidence>
<evidence type="ECO:0000313" key="6">
    <source>
        <dbReference type="EMBL" id="EOL45058.1"/>
    </source>
</evidence>
<proteinExistence type="predicted"/>
<dbReference type="InterPro" id="IPR027417">
    <property type="entry name" value="P-loop_NTPase"/>
</dbReference>
<dbReference type="PATRIC" id="fig|1158612.3.peg.1839"/>
<name>R3TV83_9ENTE</name>
<feature type="transmembrane region" description="Helical" evidence="4">
    <location>
        <begin position="12"/>
        <end position="34"/>
    </location>
</feature>
<dbReference type="PANTHER" id="PTHR22683">
    <property type="entry name" value="SPORULATION PROTEIN RELATED"/>
    <property type="match status" value="1"/>
</dbReference>
<keyword evidence="2 3" id="KW-0067">ATP-binding</keyword>
<dbReference type="SUPFAM" id="SSF52540">
    <property type="entry name" value="P-loop containing nucleoside triphosphate hydrolases"/>
    <property type="match status" value="2"/>
</dbReference>
<dbReference type="Proteomes" id="UP000013840">
    <property type="component" value="Unassembled WGS sequence"/>
</dbReference>
<evidence type="ECO:0000256" key="1">
    <source>
        <dbReference type="ARBA" id="ARBA00022741"/>
    </source>
</evidence>
<feature type="transmembrane region" description="Helical" evidence="4">
    <location>
        <begin position="50"/>
        <end position="68"/>
    </location>
</feature>
<dbReference type="eggNOG" id="COG1674">
    <property type="taxonomic scope" value="Bacteria"/>
</dbReference>
<dbReference type="Pfam" id="PF01580">
    <property type="entry name" value="FtsK_SpoIIIE"/>
    <property type="match status" value="1"/>
</dbReference>
<dbReference type="EMBL" id="AJAU01000018">
    <property type="protein sequence ID" value="EOL45058.1"/>
    <property type="molecule type" value="Genomic_DNA"/>
</dbReference>
<keyword evidence="4" id="KW-0472">Membrane</keyword>
<keyword evidence="1 3" id="KW-0547">Nucleotide-binding</keyword>
<evidence type="ECO:0000259" key="5">
    <source>
        <dbReference type="PROSITE" id="PS50901"/>
    </source>
</evidence>
<evidence type="ECO:0000256" key="3">
    <source>
        <dbReference type="PROSITE-ProRule" id="PRU00289"/>
    </source>
</evidence>
<comment type="caution">
    <text evidence="6">The sequence shown here is derived from an EMBL/GenBank/DDBJ whole genome shotgun (WGS) entry which is preliminary data.</text>
</comment>
<evidence type="ECO:0000313" key="7">
    <source>
        <dbReference type="Proteomes" id="UP000013840"/>
    </source>
</evidence>
<keyword evidence="4" id="KW-0812">Transmembrane</keyword>
<reference evidence="6 7" key="1">
    <citation type="submission" date="2013-02" db="EMBL/GenBank/DDBJ databases">
        <title>The Genome Sequence of Enterococcus caccae BAA-1240.</title>
        <authorList>
            <consortium name="The Broad Institute Genome Sequencing Platform"/>
            <consortium name="The Broad Institute Genome Sequencing Center for Infectious Disease"/>
            <person name="Earl A.M."/>
            <person name="Gilmore M.S."/>
            <person name="Lebreton F."/>
            <person name="Walker B."/>
            <person name="Young S.K."/>
            <person name="Zeng Q."/>
            <person name="Gargeya S."/>
            <person name="Fitzgerald M."/>
            <person name="Haas B."/>
            <person name="Abouelleil A."/>
            <person name="Alvarado L."/>
            <person name="Arachchi H.M."/>
            <person name="Berlin A.M."/>
            <person name="Chapman S.B."/>
            <person name="Dewar J."/>
            <person name="Goldberg J."/>
            <person name="Griggs A."/>
            <person name="Gujja S."/>
            <person name="Hansen M."/>
            <person name="Howarth C."/>
            <person name="Imamovic A."/>
            <person name="Larimer J."/>
            <person name="McCowan C."/>
            <person name="Murphy C."/>
            <person name="Neiman D."/>
            <person name="Pearson M."/>
            <person name="Priest M."/>
            <person name="Roberts A."/>
            <person name="Saif S."/>
            <person name="Shea T."/>
            <person name="Sisk P."/>
            <person name="Sykes S."/>
            <person name="Wortman J."/>
            <person name="Nusbaum C."/>
            <person name="Birren B."/>
        </authorList>
    </citation>
    <scope>NUCLEOTIDE SEQUENCE [LARGE SCALE GENOMIC DNA]</scope>
    <source>
        <strain evidence="6 7">ATCC BAA-1240</strain>
    </source>
</reference>
<dbReference type="GO" id="GO:0003677">
    <property type="term" value="F:DNA binding"/>
    <property type="evidence" value="ECO:0007669"/>
    <property type="project" value="InterPro"/>
</dbReference>
<feature type="binding site" evidence="3">
    <location>
        <begin position="221"/>
        <end position="228"/>
    </location>
    <ligand>
        <name>ATP</name>
        <dbReference type="ChEBI" id="CHEBI:30616"/>
    </ligand>
</feature>
<dbReference type="GO" id="GO:0005524">
    <property type="term" value="F:ATP binding"/>
    <property type="evidence" value="ECO:0007669"/>
    <property type="project" value="UniProtKB-UniRule"/>
</dbReference>
<gene>
    <name evidence="6" type="ORF">UC7_01864</name>
</gene>